<dbReference type="EMBL" id="KB320579">
    <property type="protein sequence ID" value="ELW68152.1"/>
    <property type="molecule type" value="Genomic_DNA"/>
</dbReference>
<evidence type="ECO:0000256" key="2">
    <source>
        <dbReference type="SAM" id="MobiDB-lite"/>
    </source>
</evidence>
<protein>
    <submittedName>
        <fullName evidence="3">Disrupted in schizophrenia 1 protein</fullName>
    </submittedName>
</protein>
<gene>
    <name evidence="3" type="ORF">TREES_T100003865</name>
</gene>
<evidence type="ECO:0000256" key="1">
    <source>
        <dbReference type="SAM" id="Coils"/>
    </source>
</evidence>
<feature type="region of interest" description="Disordered" evidence="2">
    <location>
        <begin position="211"/>
        <end position="248"/>
    </location>
</feature>
<proteinExistence type="predicted"/>
<dbReference type="FunCoup" id="L9L426">
    <property type="interactions" value="588"/>
</dbReference>
<dbReference type="AlphaFoldDB" id="L9L426"/>
<dbReference type="Proteomes" id="UP000011518">
    <property type="component" value="Unassembled WGS sequence"/>
</dbReference>
<dbReference type="InParanoid" id="L9L426"/>
<sequence length="1192" mass="127137">MGDRGLGSVVRRCTESGNRRLLASYSLPQGLSPPLLQGLACAVILAQWKCDAQGLLQRPGSCSLARSAPTASSRRRQLARRPGYLRTMAGPGIEFLSPNVGTGGVCSQESHGPECRAGWYSPVPGGQGRGPSAGIPVPEKPVARAVTSAGRSGLALTSVLGTAACFGLQCRAGPRRPGTRTRLCGLGNSGDLPELTSMDSVEVPGATWEAARGEAARGTQATGPGPSAEINGLGCGPGSAPSTSSALRDSQDVFASSFSFIQLSLGSAGERGEAEGCLPREAECPGQSAQEVGAKALSSHGPHQDPQYLSPSSADSAQAAGSSRGPELGVPALLDMDPGFSWSPDSLLASRTGDESSSSEDSRGWDALLRSWEPALRDCLLSNRRWLEVTSLRLKLQKLQAAAVEDDDYDQAEIFKQRLEDLEQERSGLHFQLPSRWPGLSSFLDYLAAQAQAALSQRAARQANSGDIHSPLGAEQRPLEPTAQDNLRVAITRRDWLLQEKQQLQKEIEALQARMSLLEAKDQQLRKEIEEQERRLQWQDCDLTLLMGRLTPAQLQGLSKALCDTLACANQILLQAEPPETIRSSAAYTPGCCWALAGVYERGTVQLSQEENRRRRSPTPGIAGSQNAGRISTVVEMGSASRLRPGHAGLWAVAEGKASGSHYSSASRLGQDRGQDRGQALGRPIWLCCSWRDGAGNHFRTAKDLAEEMRSLASEREALEGLLGTLLALSSRTVHKLGSVNEECGRLTRELERQEAAYGTSVRENTAKYMEMLEGTLCRTLRQFPGYLSALSDASMVLIQGPEVRTLRQFPGYLSALSDASMVLIQGPEVRPGTDTTIISTLQVRELRLSEGQSARYLGMAARYQQQPADSVKCPLLRKVWEADLEACRLFVQSLQLQEDRGNLAAEERQLTGLEGAVCTVAQDVLPSSHSKDERRTSLQPFEEPKVHPPPSPHSAGEHRQVDDFRGYSAVEASPPVEETVGPGLIFDGGAACPQWETCPLLQVDDFRGYSAVEASPPVEETVGPGLIFDGGAACPHTVPAEGNRPMPLTPGPGARPVAGSTNLNGAGSAVATGSECAPDLREDFECALGLCEGFECATGFECDPGLCKGFEYAPGLCEDPGCAPDLCEGLESAQVVYEGFECALGLCEGFECAPGLCKGPGCAPDQCEVLARLLTPEVSLGTRTVVSAKDR</sequence>
<organism evidence="3 4">
    <name type="scientific">Tupaia chinensis</name>
    <name type="common">Chinese tree shrew</name>
    <name type="synonym">Tupaia belangeri chinensis</name>
    <dbReference type="NCBI Taxonomy" id="246437"/>
    <lineage>
        <taxon>Eukaryota</taxon>
        <taxon>Metazoa</taxon>
        <taxon>Chordata</taxon>
        <taxon>Craniata</taxon>
        <taxon>Vertebrata</taxon>
        <taxon>Euteleostomi</taxon>
        <taxon>Mammalia</taxon>
        <taxon>Eutheria</taxon>
        <taxon>Euarchontoglires</taxon>
        <taxon>Scandentia</taxon>
        <taxon>Tupaiidae</taxon>
        <taxon>Tupaia</taxon>
    </lineage>
</organism>
<dbReference type="STRING" id="246437.L9L426"/>
<feature type="coiled-coil region" evidence="1">
    <location>
        <begin position="702"/>
        <end position="757"/>
    </location>
</feature>
<feature type="region of interest" description="Disordered" evidence="2">
    <location>
        <begin position="345"/>
        <end position="364"/>
    </location>
</feature>
<reference evidence="4" key="1">
    <citation type="submission" date="2012-07" db="EMBL/GenBank/DDBJ databases">
        <title>Genome of the Chinese tree shrew, a rising model animal genetically related to primates.</title>
        <authorList>
            <person name="Zhang G."/>
            <person name="Fan Y."/>
            <person name="Yao Y."/>
            <person name="Huang Z."/>
        </authorList>
    </citation>
    <scope>NUCLEOTIDE SEQUENCE [LARGE SCALE GENOMIC DNA]</scope>
</reference>
<dbReference type="GO" id="GO:0005815">
    <property type="term" value="C:microtubule organizing center"/>
    <property type="evidence" value="ECO:0007669"/>
    <property type="project" value="TreeGrafter"/>
</dbReference>
<feature type="compositionally biased region" description="Basic and acidic residues" evidence="2">
    <location>
        <begin position="271"/>
        <end position="283"/>
    </location>
</feature>
<dbReference type="InterPro" id="IPR026081">
    <property type="entry name" value="DISC1"/>
</dbReference>
<feature type="region of interest" description="Disordered" evidence="2">
    <location>
        <begin position="271"/>
        <end position="335"/>
    </location>
</feature>
<dbReference type="GO" id="GO:0045111">
    <property type="term" value="C:intermediate filament cytoskeleton"/>
    <property type="evidence" value="ECO:0007669"/>
    <property type="project" value="TreeGrafter"/>
</dbReference>
<feature type="compositionally biased region" description="Basic and acidic residues" evidence="2">
    <location>
        <begin position="930"/>
        <end position="947"/>
    </location>
</feature>
<dbReference type="GO" id="GO:0001764">
    <property type="term" value="P:neuron migration"/>
    <property type="evidence" value="ECO:0007669"/>
    <property type="project" value="TreeGrafter"/>
</dbReference>
<name>L9L426_TUPCH</name>
<keyword evidence="1" id="KW-0175">Coiled coil</keyword>
<dbReference type="GO" id="GO:0060271">
    <property type="term" value="P:cilium assembly"/>
    <property type="evidence" value="ECO:0007669"/>
    <property type="project" value="TreeGrafter"/>
</dbReference>
<keyword evidence="4" id="KW-1185">Reference proteome</keyword>
<dbReference type="PANTHER" id="PTHR14332:SF3">
    <property type="entry name" value="DISRUPTED IN SCHIZOPHRENIA 1 PROTEIN"/>
    <property type="match status" value="1"/>
</dbReference>
<evidence type="ECO:0000313" key="3">
    <source>
        <dbReference type="EMBL" id="ELW68152.1"/>
    </source>
</evidence>
<feature type="region of interest" description="Disordered" evidence="2">
    <location>
        <begin position="925"/>
        <end position="960"/>
    </location>
</feature>
<feature type="coiled-coil region" evidence="1">
    <location>
        <begin position="494"/>
        <end position="535"/>
    </location>
</feature>
<reference evidence="4" key="2">
    <citation type="journal article" date="2013" name="Nat. Commun.">
        <title>Genome of the Chinese tree shrew.</title>
        <authorList>
            <person name="Fan Y."/>
            <person name="Huang Z.Y."/>
            <person name="Cao C.C."/>
            <person name="Chen C.S."/>
            <person name="Chen Y.X."/>
            <person name="Fan D.D."/>
            <person name="He J."/>
            <person name="Hou H.L."/>
            <person name="Hu L."/>
            <person name="Hu X.T."/>
            <person name="Jiang X.T."/>
            <person name="Lai R."/>
            <person name="Lang Y.S."/>
            <person name="Liang B."/>
            <person name="Liao S.G."/>
            <person name="Mu D."/>
            <person name="Ma Y.Y."/>
            <person name="Niu Y.Y."/>
            <person name="Sun X.Q."/>
            <person name="Xia J.Q."/>
            <person name="Xiao J."/>
            <person name="Xiong Z.Q."/>
            <person name="Xu L."/>
            <person name="Yang L."/>
            <person name="Zhang Y."/>
            <person name="Zhao W."/>
            <person name="Zhao X.D."/>
            <person name="Zheng Y.T."/>
            <person name="Zhou J.M."/>
            <person name="Zhu Y.B."/>
            <person name="Zhang G.J."/>
            <person name="Wang J."/>
            <person name="Yao Y.G."/>
        </authorList>
    </citation>
    <scope>NUCLEOTIDE SEQUENCE [LARGE SCALE GENOMIC DNA]</scope>
</reference>
<dbReference type="GO" id="GO:0005874">
    <property type="term" value="C:microtubule"/>
    <property type="evidence" value="ECO:0007669"/>
    <property type="project" value="TreeGrafter"/>
</dbReference>
<dbReference type="PANTHER" id="PTHR14332">
    <property type="entry name" value="DISRUPTED IN SCHIZOPHRENIA 1 PROTEIN"/>
    <property type="match status" value="1"/>
</dbReference>
<evidence type="ECO:0000313" key="4">
    <source>
        <dbReference type="Proteomes" id="UP000011518"/>
    </source>
</evidence>
<feature type="compositionally biased region" description="Low complexity" evidence="2">
    <location>
        <begin position="310"/>
        <end position="323"/>
    </location>
</feature>
<accession>L9L426</accession>